<dbReference type="InterPro" id="IPR018162">
    <property type="entry name" value="Ala-tRNA-ligase_IIc_anticod-bd"/>
</dbReference>
<feature type="region of interest" description="Disordered" evidence="13">
    <location>
        <begin position="926"/>
        <end position="946"/>
    </location>
</feature>
<dbReference type="GO" id="GO:0000049">
    <property type="term" value="F:tRNA binding"/>
    <property type="evidence" value="ECO:0007669"/>
    <property type="project" value="UniProtKB-KW"/>
</dbReference>
<evidence type="ECO:0000313" key="15">
    <source>
        <dbReference type="EMBL" id="WFD14009.1"/>
    </source>
</evidence>
<evidence type="ECO:0000256" key="9">
    <source>
        <dbReference type="ARBA" id="ARBA00022917"/>
    </source>
</evidence>
<dbReference type="FunFam" id="3.30.930.10:FF:000011">
    <property type="entry name" value="Alanine--tRNA ligase, cytoplasmic"/>
    <property type="match status" value="1"/>
</dbReference>
<evidence type="ECO:0000256" key="3">
    <source>
        <dbReference type="ARBA" id="ARBA00022598"/>
    </source>
</evidence>
<dbReference type="CDD" id="cd00673">
    <property type="entry name" value="AlaRS_core"/>
    <property type="match status" value="1"/>
</dbReference>
<dbReference type="SUPFAM" id="SSF55186">
    <property type="entry name" value="ThrRS/AlaRS common domain"/>
    <property type="match status" value="1"/>
</dbReference>
<keyword evidence="2 12" id="KW-0820">tRNA-binding</keyword>
<evidence type="ECO:0000256" key="2">
    <source>
        <dbReference type="ARBA" id="ARBA00022555"/>
    </source>
</evidence>
<evidence type="ECO:0000256" key="13">
    <source>
        <dbReference type="SAM" id="MobiDB-lite"/>
    </source>
</evidence>
<evidence type="ECO:0000259" key="14">
    <source>
        <dbReference type="PROSITE" id="PS50860"/>
    </source>
</evidence>
<dbReference type="Gene3D" id="2.40.30.130">
    <property type="match status" value="1"/>
</dbReference>
<evidence type="ECO:0000256" key="4">
    <source>
        <dbReference type="ARBA" id="ARBA00022723"/>
    </source>
</evidence>
<dbReference type="GO" id="GO:0005524">
    <property type="term" value="F:ATP binding"/>
    <property type="evidence" value="ECO:0007669"/>
    <property type="project" value="UniProtKB-UniRule"/>
</dbReference>
<evidence type="ECO:0000256" key="6">
    <source>
        <dbReference type="ARBA" id="ARBA00022833"/>
    </source>
</evidence>
<dbReference type="Gene3D" id="3.30.930.10">
    <property type="entry name" value="Bira Bifunctional Protein, Domain 2"/>
    <property type="match status" value="1"/>
</dbReference>
<comment type="domain">
    <text evidence="12">Consists of three domains; the N-terminal catalytic domain, the editing domain and the C-terminal C-Ala domain. The editing domain removes incorrectly charged amino acids, while the C-Ala domain, along with tRNA(Ala), serves as a bridge to cooperatively bring together the editing and aminoacylation centers thus stimulating deacylation of misacylated tRNAs.</text>
</comment>
<keyword evidence="7 12" id="KW-0067">ATP-binding</keyword>
<comment type="function">
    <text evidence="12">Catalyzes the attachment of alanine to tRNA(Ala) in a two-step reaction: alanine is first activated by ATP to form Ala-AMP and then transferred to the acceptor end of tRNA(Ala). Also edits incorrectly charged tRNA(Ala) via its editing domain.</text>
</comment>
<comment type="similarity">
    <text evidence="1">Belongs to the class-II aminoacyl-tRNA synthetase family. Alax-L subfamily.</text>
</comment>
<sequence length="966" mass="107679">MQTMSNTSAANPPAWPAPKVRSAFMDFFRERGHTFVPSSSTVPYDDPTLLFANAGMNQYKSIFLGTVDPASDFSKLRRAVNSQKCIRAGGKHNDLDDVGKDTYHHTFFEMLGNWSFGDYFKEEAIAYAWKLLTEVYGLSKDRLYVTYFEGDAAQGLQPDMEALEIWRKVGVADDHILPGDAKDNFWEMGATGPCGPCSEIHYDRIGNRNAASLVNMDDPNVIEVWNNVFIQFNREEDGSLRPLPARHIDTGMGFERLVSILQDKSSNYDTDVFSPLFERIQELTGARAYSGKLGAEDVDGIDTAYRVVADHIRTLTFAISDGCIPDKDGRGYVLRRILRRGTRFVRKYFQVPIGHFFSRLVPTLVEQMGDFFPEITKRVADLQSILDEEERSFARTLDRGEKLFEQYAHAARAEGRTKLSGTDVWRLYDTYGFPVDLTSIMAEEQGLTFDQAEFEKAQAESREASKGQGKQQEANAVKLDVHDLGYLDETASVPKTNDQFKYDTPSMQAHVKAVFQDHKFVLDSDSVPKVGEPFGILLDQTNMYAESGGQQADTGSLVIDGKAEFEVTDVQVSNGYVLHIGFLKYGTLRVDDQVMVNYDEARRRPLRNNHTGTHILNFGLREILGDHVDQKGSLVAPTKLRFDFSHKAPVNVAELAKIEEMSNDFIKRDVNVYGKDMLLEEAQKIPGLRAVFGESYPNPVRVVAIEFDVEEMAKDLTNPRWRSTSVEFCGGTHVQRTGEIGRLVITEESGIAKGTRRIVAVTGDEASVVSRTAEEAAQRLDEISKVTDDAAKDAQLKAFSVELARMDMSVVRKDELKTQFAKVRKELDTRLKARAAADVKTAQEAVQNYFSENPDAPVYIAQLKTGANSKALQSGVSVARKLNKPVYLFARESGEGKAKTLYGNYVPKAELDRGLDAVSWNKTVSDKLQGRGGGKPDGAQGQGEATQADVDEALALATSFYHMKLQ</sequence>
<dbReference type="EC" id="6.1.1.7" evidence="12"/>
<dbReference type="GO" id="GO:0002161">
    <property type="term" value="F:aminoacyl-tRNA deacylase activity"/>
    <property type="evidence" value="ECO:0007669"/>
    <property type="project" value="TreeGrafter"/>
</dbReference>
<dbReference type="Pfam" id="PF07973">
    <property type="entry name" value="tRNA_SAD"/>
    <property type="match status" value="1"/>
</dbReference>
<comment type="subunit">
    <text evidence="12">Monomer.</text>
</comment>
<dbReference type="Gene3D" id="3.10.310.40">
    <property type="match status" value="1"/>
</dbReference>
<dbReference type="SUPFAM" id="SSF55681">
    <property type="entry name" value="Class II aaRS and biotin synthetases"/>
    <property type="match status" value="1"/>
</dbReference>
<dbReference type="EMBL" id="CP119916">
    <property type="protein sequence ID" value="WFD14009.1"/>
    <property type="molecule type" value="Genomic_DNA"/>
</dbReference>
<dbReference type="AlphaFoldDB" id="A0AAJ5YWZ5"/>
<feature type="domain" description="Alanyl-transfer RNA synthetases family profile" evidence="14">
    <location>
        <begin position="15"/>
        <end position="772"/>
    </location>
</feature>
<evidence type="ECO:0000256" key="12">
    <source>
        <dbReference type="HAMAP-Rule" id="MF_03133"/>
    </source>
</evidence>
<dbReference type="SUPFAM" id="SSF50447">
    <property type="entry name" value="Translation proteins"/>
    <property type="match status" value="1"/>
</dbReference>
<dbReference type="InterPro" id="IPR003156">
    <property type="entry name" value="DHHA1_dom"/>
</dbReference>
<proteinExistence type="inferred from homology"/>
<dbReference type="GO" id="GO:0005739">
    <property type="term" value="C:mitochondrion"/>
    <property type="evidence" value="ECO:0007669"/>
    <property type="project" value="UniProtKB-SubCell"/>
</dbReference>
<keyword evidence="10 12" id="KW-0030">Aminoacyl-tRNA synthetase</keyword>
<evidence type="ECO:0000256" key="11">
    <source>
        <dbReference type="ARBA" id="ARBA00048300"/>
    </source>
</evidence>
<evidence type="ECO:0000256" key="10">
    <source>
        <dbReference type="ARBA" id="ARBA00023146"/>
    </source>
</evidence>
<dbReference type="InterPro" id="IPR018164">
    <property type="entry name" value="Ala-tRNA-synth_IIc_N"/>
</dbReference>
<reference evidence="15 16" key="1">
    <citation type="submission" date="2023-03" db="EMBL/GenBank/DDBJ databases">
        <title>Mating type loci evolution in Malassezia.</title>
        <authorList>
            <person name="Coelho M.A."/>
        </authorList>
    </citation>
    <scope>NUCLEOTIDE SEQUENCE [LARGE SCALE GENOMIC DNA]</scope>
    <source>
        <strain evidence="15 16">CBS 13387</strain>
    </source>
</reference>
<dbReference type="PRINTS" id="PR00980">
    <property type="entry name" value="TRNASYNTHALA"/>
</dbReference>
<dbReference type="PROSITE" id="PS50860">
    <property type="entry name" value="AA_TRNA_LIGASE_II_ALA"/>
    <property type="match status" value="1"/>
</dbReference>
<feature type="binding site" evidence="12">
    <location>
        <position position="733"/>
    </location>
    <ligand>
        <name>Zn(2+)</name>
        <dbReference type="ChEBI" id="CHEBI:29105"/>
    </ligand>
</feature>
<dbReference type="SMART" id="SM00863">
    <property type="entry name" value="tRNA_SAD"/>
    <property type="match status" value="1"/>
</dbReference>
<dbReference type="FunFam" id="2.40.30.130:FF:000004">
    <property type="entry name" value="Alanine--tRNA ligase"/>
    <property type="match status" value="1"/>
</dbReference>
<dbReference type="Pfam" id="PF26023">
    <property type="entry name" value="ALA1"/>
    <property type="match status" value="1"/>
</dbReference>
<feature type="binding site" evidence="12">
    <location>
        <position position="610"/>
    </location>
    <ligand>
        <name>Zn(2+)</name>
        <dbReference type="ChEBI" id="CHEBI:29105"/>
    </ligand>
</feature>
<keyword evidence="16" id="KW-1185">Reference proteome</keyword>
<dbReference type="InterPro" id="IPR050058">
    <property type="entry name" value="Ala-tRNA_ligase"/>
</dbReference>
<accession>A0AAJ5YWZ5</accession>
<feature type="compositionally biased region" description="Basic and acidic residues" evidence="13">
    <location>
        <begin position="454"/>
        <end position="465"/>
    </location>
</feature>
<keyword evidence="4 12" id="KW-0479">Metal-binding</keyword>
<dbReference type="Pfam" id="PF02272">
    <property type="entry name" value="DHHA1"/>
    <property type="match status" value="1"/>
</dbReference>
<dbReference type="GO" id="GO:0004813">
    <property type="term" value="F:alanine-tRNA ligase activity"/>
    <property type="evidence" value="ECO:0007669"/>
    <property type="project" value="UniProtKB-UniRule"/>
</dbReference>
<dbReference type="NCBIfam" id="TIGR00344">
    <property type="entry name" value="alaS"/>
    <property type="match status" value="1"/>
</dbReference>
<dbReference type="InterPro" id="IPR018163">
    <property type="entry name" value="Thr/Ala-tRNA-synth_IIc_edit"/>
</dbReference>
<name>A0AAJ5YWZ5_9BASI</name>
<dbReference type="InterPro" id="IPR002318">
    <property type="entry name" value="Ala-tRNA-lgiase_IIc"/>
</dbReference>
<dbReference type="SUPFAM" id="SSF101353">
    <property type="entry name" value="Putative anticodon-binding domain of alanyl-tRNA synthetase (AlaRS)"/>
    <property type="match status" value="1"/>
</dbReference>
<dbReference type="Pfam" id="PF01411">
    <property type="entry name" value="tRNA-synt_2c"/>
    <property type="match status" value="1"/>
</dbReference>
<dbReference type="InterPro" id="IPR009000">
    <property type="entry name" value="Transl_B-barrel_sf"/>
</dbReference>
<dbReference type="FunFam" id="3.30.980.10:FF:000004">
    <property type="entry name" value="Alanine--tRNA ligase, cytoplasmic"/>
    <property type="match status" value="1"/>
</dbReference>
<comment type="subcellular location">
    <subcellularLocation>
        <location evidence="12">Mitochondrion</location>
    </subcellularLocation>
    <subcellularLocation>
        <location evidence="12">Cytoplasm</location>
    </subcellularLocation>
</comment>
<keyword evidence="5 12" id="KW-0547">Nucleotide-binding</keyword>
<organism evidence="15 16">
    <name type="scientific">Malassezia arunalokei</name>
    <dbReference type="NCBI Taxonomy" id="1514897"/>
    <lineage>
        <taxon>Eukaryota</taxon>
        <taxon>Fungi</taxon>
        <taxon>Dikarya</taxon>
        <taxon>Basidiomycota</taxon>
        <taxon>Ustilaginomycotina</taxon>
        <taxon>Malasseziomycetes</taxon>
        <taxon>Malasseziales</taxon>
        <taxon>Malasseziaceae</taxon>
        <taxon>Malassezia</taxon>
    </lineage>
</organism>
<evidence type="ECO:0000256" key="8">
    <source>
        <dbReference type="ARBA" id="ARBA00022884"/>
    </source>
</evidence>
<keyword evidence="12" id="KW-0963">Cytoplasm</keyword>
<dbReference type="GO" id="GO:0070143">
    <property type="term" value="P:mitochondrial alanyl-tRNA aminoacylation"/>
    <property type="evidence" value="ECO:0007669"/>
    <property type="project" value="UniProtKB-UniRule"/>
</dbReference>
<dbReference type="InterPro" id="IPR045864">
    <property type="entry name" value="aa-tRNA-synth_II/BPL/LPL"/>
</dbReference>
<evidence type="ECO:0000256" key="7">
    <source>
        <dbReference type="ARBA" id="ARBA00022840"/>
    </source>
</evidence>
<dbReference type="HAMAP" id="MF_00036_B">
    <property type="entry name" value="Ala_tRNA_synth_B"/>
    <property type="match status" value="1"/>
</dbReference>
<keyword evidence="3 12" id="KW-0436">Ligase</keyword>
<feature type="binding site" evidence="12">
    <location>
        <position position="614"/>
    </location>
    <ligand>
        <name>Zn(2+)</name>
        <dbReference type="ChEBI" id="CHEBI:29105"/>
    </ligand>
</feature>
<comment type="cofactor">
    <cofactor evidence="12">
        <name>Zn(2+)</name>
        <dbReference type="ChEBI" id="CHEBI:29105"/>
    </cofactor>
    <text evidence="12">Binds 1 zinc ion per subunit.</text>
</comment>
<keyword evidence="9 12" id="KW-0648">Protein biosynthesis</keyword>
<feature type="binding site" evidence="12">
    <location>
        <position position="729"/>
    </location>
    <ligand>
        <name>Zn(2+)</name>
        <dbReference type="ChEBI" id="CHEBI:29105"/>
    </ligand>
</feature>
<dbReference type="InterPro" id="IPR012947">
    <property type="entry name" value="tRNA_SAD"/>
</dbReference>
<evidence type="ECO:0000256" key="1">
    <source>
        <dbReference type="ARBA" id="ARBA00008429"/>
    </source>
</evidence>
<dbReference type="PANTHER" id="PTHR11777">
    <property type="entry name" value="ALANYL-TRNA SYNTHETASE"/>
    <property type="match status" value="1"/>
</dbReference>
<dbReference type="PANTHER" id="PTHR11777:SF9">
    <property type="entry name" value="ALANINE--TRNA LIGASE, CYTOPLASMIC"/>
    <property type="match status" value="1"/>
</dbReference>
<evidence type="ECO:0000313" key="16">
    <source>
        <dbReference type="Proteomes" id="UP001217582"/>
    </source>
</evidence>
<keyword evidence="6 12" id="KW-0862">Zinc</keyword>
<feature type="region of interest" description="Disordered" evidence="13">
    <location>
        <begin position="454"/>
        <end position="473"/>
    </location>
</feature>
<dbReference type="InterPro" id="IPR059090">
    <property type="entry name" value="ALA1_helical"/>
</dbReference>
<evidence type="ECO:0000256" key="5">
    <source>
        <dbReference type="ARBA" id="ARBA00022741"/>
    </source>
</evidence>
<protein>
    <recommendedName>
        <fullName evidence="12">Alanine--tRNA ligase</fullName>
        <ecNumber evidence="12">6.1.1.7</ecNumber>
    </recommendedName>
    <alternativeName>
        <fullName evidence="12">Alanyl-tRNA synthetase</fullName>
        <shortName evidence="12">AlaRS</shortName>
    </alternativeName>
</protein>
<gene>
    <name evidence="12 15" type="primary">ALA1</name>
    <name evidence="15" type="ORF">MARU1_000004</name>
</gene>
<dbReference type="Proteomes" id="UP001217582">
    <property type="component" value="Chromosome 1"/>
</dbReference>
<keyword evidence="8 12" id="KW-0694">RNA-binding</keyword>
<keyword evidence="12" id="KW-0496">Mitochondrion</keyword>
<comment type="catalytic activity">
    <reaction evidence="11 12">
        <text>tRNA(Ala) + L-alanine + ATP = L-alanyl-tRNA(Ala) + AMP + diphosphate</text>
        <dbReference type="Rhea" id="RHEA:12540"/>
        <dbReference type="Rhea" id="RHEA-COMP:9657"/>
        <dbReference type="Rhea" id="RHEA-COMP:9923"/>
        <dbReference type="ChEBI" id="CHEBI:30616"/>
        <dbReference type="ChEBI" id="CHEBI:33019"/>
        <dbReference type="ChEBI" id="CHEBI:57972"/>
        <dbReference type="ChEBI" id="CHEBI:78442"/>
        <dbReference type="ChEBI" id="CHEBI:78497"/>
        <dbReference type="ChEBI" id="CHEBI:456215"/>
        <dbReference type="EC" id="6.1.1.7"/>
    </reaction>
</comment>
<dbReference type="GO" id="GO:0008270">
    <property type="term" value="F:zinc ion binding"/>
    <property type="evidence" value="ECO:0007669"/>
    <property type="project" value="UniProtKB-UniRule"/>
</dbReference>
<dbReference type="Gene3D" id="3.30.980.10">
    <property type="entry name" value="Threonyl-trna Synthetase, Chain A, domain 2"/>
    <property type="match status" value="1"/>
</dbReference>
<dbReference type="InterPro" id="IPR023033">
    <property type="entry name" value="Ala_tRNA_ligase_euk/bac"/>
</dbReference>
<dbReference type="InterPro" id="IPR018165">
    <property type="entry name" value="Ala-tRNA-synth_IIc_core"/>
</dbReference>